<dbReference type="GO" id="GO:0043937">
    <property type="term" value="P:regulation of sporulation"/>
    <property type="evidence" value="ECO:0007669"/>
    <property type="project" value="InterPro"/>
</dbReference>
<keyword evidence="2" id="KW-1185">Reference proteome</keyword>
<sequence>MNKKEKIEMIRNILNNATNMNIKKEIILKISQKFDKHVIEYYRRSGQDEN</sequence>
<dbReference type="Pfam" id="PF09388">
    <property type="entry name" value="SpoOE-like"/>
    <property type="match status" value="1"/>
</dbReference>
<accession>A0A1M4VJD6</accession>
<name>A0A1M4VJD6_9THEO</name>
<gene>
    <name evidence="1" type="ORF">SAMN02746089_00641</name>
</gene>
<dbReference type="InterPro" id="IPR018540">
    <property type="entry name" value="Spo0E-like"/>
</dbReference>
<proteinExistence type="predicted"/>
<organism evidence="1 2">
    <name type="scientific">Caldanaerobius fijiensis DSM 17918</name>
    <dbReference type="NCBI Taxonomy" id="1121256"/>
    <lineage>
        <taxon>Bacteria</taxon>
        <taxon>Bacillati</taxon>
        <taxon>Bacillota</taxon>
        <taxon>Clostridia</taxon>
        <taxon>Thermoanaerobacterales</taxon>
        <taxon>Thermoanaerobacteraceae</taxon>
        <taxon>Caldanaerobius</taxon>
    </lineage>
</organism>
<evidence type="ECO:0000313" key="1">
    <source>
        <dbReference type="EMBL" id="SHE69000.1"/>
    </source>
</evidence>
<evidence type="ECO:0000313" key="2">
    <source>
        <dbReference type="Proteomes" id="UP000184088"/>
    </source>
</evidence>
<protein>
    <submittedName>
        <fullName evidence="1">Spo0E like sporulation regulatory protein</fullName>
    </submittedName>
</protein>
<dbReference type="EMBL" id="FQVH01000004">
    <property type="protein sequence ID" value="SHE69000.1"/>
    <property type="molecule type" value="Genomic_DNA"/>
</dbReference>
<dbReference type="Proteomes" id="UP000184088">
    <property type="component" value="Unassembled WGS sequence"/>
</dbReference>
<dbReference type="RefSeq" id="WP_073341717.1">
    <property type="nucleotide sequence ID" value="NZ_FQVH01000004.1"/>
</dbReference>
<dbReference type="AlphaFoldDB" id="A0A1M4VJD6"/>
<reference evidence="1 2" key="1">
    <citation type="submission" date="2016-11" db="EMBL/GenBank/DDBJ databases">
        <authorList>
            <person name="Jaros S."/>
            <person name="Januszkiewicz K."/>
            <person name="Wedrychowicz H."/>
        </authorList>
    </citation>
    <scope>NUCLEOTIDE SEQUENCE [LARGE SCALE GENOMIC DNA]</scope>
    <source>
        <strain evidence="1 2">DSM 17918</strain>
    </source>
</reference>